<organism evidence="1 2">
    <name type="scientific">Zea mays</name>
    <name type="common">Maize</name>
    <dbReference type="NCBI Taxonomy" id="4577"/>
    <lineage>
        <taxon>Eukaryota</taxon>
        <taxon>Viridiplantae</taxon>
        <taxon>Streptophyta</taxon>
        <taxon>Embryophyta</taxon>
        <taxon>Tracheophyta</taxon>
        <taxon>Spermatophyta</taxon>
        <taxon>Magnoliopsida</taxon>
        <taxon>Liliopsida</taxon>
        <taxon>Poales</taxon>
        <taxon>Poaceae</taxon>
        <taxon>PACMAD clade</taxon>
        <taxon>Panicoideae</taxon>
        <taxon>Andropogonodae</taxon>
        <taxon>Andropogoneae</taxon>
        <taxon>Tripsacinae</taxon>
        <taxon>Zea</taxon>
    </lineage>
</organism>
<dbReference type="EnsemblPlants" id="Zm00001eb282500_T003">
    <property type="protein sequence ID" value="Zm00001eb282500_P003"/>
    <property type="gene ID" value="Zm00001eb282500"/>
</dbReference>
<protein>
    <submittedName>
        <fullName evidence="1">Uncharacterized protein</fullName>
    </submittedName>
</protein>
<accession>A0A804Q0F2</accession>
<keyword evidence="2" id="KW-1185">Reference proteome</keyword>
<reference evidence="1" key="3">
    <citation type="submission" date="2021-05" db="UniProtKB">
        <authorList>
            <consortium name="EnsemblPlants"/>
        </authorList>
    </citation>
    <scope>IDENTIFICATION</scope>
    <source>
        <strain evidence="1">cv. B73</strain>
    </source>
</reference>
<reference evidence="1" key="2">
    <citation type="submission" date="2019-07" db="EMBL/GenBank/DDBJ databases">
        <authorList>
            <person name="Seetharam A."/>
            <person name="Woodhouse M."/>
            <person name="Cannon E."/>
        </authorList>
    </citation>
    <scope>NUCLEOTIDE SEQUENCE [LARGE SCALE GENOMIC DNA]</scope>
    <source>
        <strain evidence="1">cv. B73</strain>
    </source>
</reference>
<proteinExistence type="predicted"/>
<dbReference type="AlphaFoldDB" id="A0A804Q0F2"/>
<evidence type="ECO:0000313" key="2">
    <source>
        <dbReference type="Proteomes" id="UP000007305"/>
    </source>
</evidence>
<reference evidence="2" key="1">
    <citation type="journal article" date="2009" name="Science">
        <title>The B73 maize genome: complexity, diversity, and dynamics.</title>
        <authorList>
            <person name="Schnable P.S."/>
            <person name="Ware D."/>
            <person name="Fulton R.S."/>
            <person name="Stein J.C."/>
            <person name="Wei F."/>
            <person name="Pasternak S."/>
            <person name="Liang C."/>
            <person name="Zhang J."/>
            <person name="Fulton L."/>
            <person name="Graves T.A."/>
            <person name="Minx P."/>
            <person name="Reily A.D."/>
            <person name="Courtney L."/>
            <person name="Kruchowski S.S."/>
            <person name="Tomlinson C."/>
            <person name="Strong C."/>
            <person name="Delehaunty K."/>
            <person name="Fronick C."/>
            <person name="Courtney B."/>
            <person name="Rock S.M."/>
            <person name="Belter E."/>
            <person name="Du F."/>
            <person name="Kim K."/>
            <person name="Abbott R.M."/>
            <person name="Cotton M."/>
            <person name="Levy A."/>
            <person name="Marchetto P."/>
            <person name="Ochoa K."/>
            <person name="Jackson S.M."/>
            <person name="Gillam B."/>
            <person name="Chen W."/>
            <person name="Yan L."/>
            <person name="Higginbotham J."/>
            <person name="Cardenas M."/>
            <person name="Waligorski J."/>
            <person name="Applebaum E."/>
            <person name="Phelps L."/>
            <person name="Falcone J."/>
            <person name="Kanchi K."/>
            <person name="Thane T."/>
            <person name="Scimone A."/>
            <person name="Thane N."/>
            <person name="Henke J."/>
            <person name="Wang T."/>
            <person name="Ruppert J."/>
            <person name="Shah N."/>
            <person name="Rotter K."/>
            <person name="Hodges J."/>
            <person name="Ingenthron E."/>
            <person name="Cordes M."/>
            <person name="Kohlberg S."/>
            <person name="Sgro J."/>
            <person name="Delgado B."/>
            <person name="Mead K."/>
            <person name="Chinwalla A."/>
            <person name="Leonard S."/>
            <person name="Crouse K."/>
            <person name="Collura K."/>
            <person name="Kudrna D."/>
            <person name="Currie J."/>
            <person name="He R."/>
            <person name="Angelova A."/>
            <person name="Rajasekar S."/>
            <person name="Mueller T."/>
            <person name="Lomeli R."/>
            <person name="Scara G."/>
            <person name="Ko A."/>
            <person name="Delaney K."/>
            <person name="Wissotski M."/>
            <person name="Lopez G."/>
            <person name="Campos D."/>
            <person name="Braidotti M."/>
            <person name="Ashley E."/>
            <person name="Golser W."/>
            <person name="Kim H."/>
            <person name="Lee S."/>
            <person name="Lin J."/>
            <person name="Dujmic Z."/>
            <person name="Kim W."/>
            <person name="Talag J."/>
            <person name="Zuccolo A."/>
            <person name="Fan C."/>
            <person name="Sebastian A."/>
            <person name="Kramer M."/>
            <person name="Spiegel L."/>
            <person name="Nascimento L."/>
            <person name="Zutavern T."/>
            <person name="Miller B."/>
            <person name="Ambroise C."/>
            <person name="Muller S."/>
            <person name="Spooner W."/>
            <person name="Narechania A."/>
            <person name="Ren L."/>
            <person name="Wei S."/>
            <person name="Kumari S."/>
            <person name="Faga B."/>
            <person name="Levy M.J."/>
            <person name="McMahan L."/>
            <person name="Van Buren P."/>
            <person name="Vaughn M.W."/>
            <person name="Ying K."/>
            <person name="Yeh C.-T."/>
            <person name="Emrich S.J."/>
            <person name="Jia Y."/>
            <person name="Kalyanaraman A."/>
            <person name="Hsia A.-P."/>
            <person name="Barbazuk W.B."/>
            <person name="Baucom R.S."/>
            <person name="Brutnell T.P."/>
            <person name="Carpita N.C."/>
            <person name="Chaparro C."/>
            <person name="Chia J.-M."/>
            <person name="Deragon J.-M."/>
            <person name="Estill J.C."/>
            <person name="Fu Y."/>
            <person name="Jeddeloh J.A."/>
            <person name="Han Y."/>
            <person name="Lee H."/>
            <person name="Li P."/>
            <person name="Lisch D.R."/>
            <person name="Liu S."/>
            <person name="Liu Z."/>
            <person name="Nagel D.H."/>
            <person name="McCann M.C."/>
            <person name="SanMiguel P."/>
            <person name="Myers A.M."/>
            <person name="Nettleton D."/>
            <person name="Nguyen J."/>
            <person name="Penning B.W."/>
            <person name="Ponnala L."/>
            <person name="Schneider K.L."/>
            <person name="Schwartz D.C."/>
            <person name="Sharma A."/>
            <person name="Soderlund C."/>
            <person name="Springer N.M."/>
            <person name="Sun Q."/>
            <person name="Wang H."/>
            <person name="Waterman M."/>
            <person name="Westerman R."/>
            <person name="Wolfgruber T.K."/>
            <person name="Yang L."/>
            <person name="Yu Y."/>
            <person name="Zhang L."/>
            <person name="Zhou S."/>
            <person name="Zhu Q."/>
            <person name="Bennetzen J.L."/>
            <person name="Dawe R.K."/>
            <person name="Jiang J."/>
            <person name="Jiang N."/>
            <person name="Presting G.G."/>
            <person name="Wessler S.R."/>
            <person name="Aluru S."/>
            <person name="Martienssen R.A."/>
            <person name="Clifton S.W."/>
            <person name="McCombie W.R."/>
            <person name="Wing R.A."/>
            <person name="Wilson R.K."/>
        </authorList>
    </citation>
    <scope>NUCLEOTIDE SEQUENCE [LARGE SCALE GENOMIC DNA]</scope>
    <source>
        <strain evidence="2">cv. B73</strain>
    </source>
</reference>
<dbReference type="Proteomes" id="UP000007305">
    <property type="component" value="Chromosome 6"/>
</dbReference>
<dbReference type="Gramene" id="Zm00001eb282500_T003">
    <property type="protein sequence ID" value="Zm00001eb282500_P003"/>
    <property type="gene ID" value="Zm00001eb282500"/>
</dbReference>
<sequence length="105" mass="12248">MCTHVFIVFLYIKDSHGHVVVHCTYIDRNVQLLFRSTTYISMEMQCRYLSSEYIKRLKVPLLKLQPEVAATQDTNSGAFYTYISSYKHVFSPNILYVTVKLLCTL</sequence>
<name>A0A804Q0F2_MAIZE</name>
<dbReference type="InParanoid" id="A0A804Q0F2"/>
<evidence type="ECO:0000313" key="1">
    <source>
        <dbReference type="EnsemblPlants" id="Zm00001eb282500_P003"/>
    </source>
</evidence>